<dbReference type="PANTHER" id="PTHR23054:SF26">
    <property type="entry name" value="ELECTRON TRANSPORTER"/>
    <property type="match status" value="1"/>
</dbReference>
<keyword evidence="1" id="KW-0175">Coiled coil</keyword>
<comment type="caution">
    <text evidence="4">The sequence shown here is derived from an EMBL/GenBank/DDBJ whole genome shotgun (WGS) entry which is preliminary data.</text>
</comment>
<feature type="domain" description="Ternary complex factor MIP1 leucine-zipper" evidence="3">
    <location>
        <begin position="91"/>
        <end position="170"/>
    </location>
</feature>
<name>A0AAW2QYU0_9LAMI</name>
<accession>A0AAW2QYU0</accession>
<feature type="compositionally biased region" description="Basic and acidic residues" evidence="2">
    <location>
        <begin position="14"/>
        <end position="24"/>
    </location>
</feature>
<feature type="region of interest" description="Disordered" evidence="2">
    <location>
        <begin position="1"/>
        <end position="71"/>
    </location>
</feature>
<proteinExistence type="predicted"/>
<evidence type="ECO:0000256" key="1">
    <source>
        <dbReference type="SAM" id="Coils"/>
    </source>
</evidence>
<protein>
    <recommendedName>
        <fullName evidence="3">Ternary complex factor MIP1 leucine-zipper domain-containing protein</fullName>
    </recommendedName>
</protein>
<evidence type="ECO:0000256" key="2">
    <source>
        <dbReference type="SAM" id="MobiDB-lite"/>
    </source>
</evidence>
<reference evidence="4" key="1">
    <citation type="submission" date="2020-06" db="EMBL/GenBank/DDBJ databases">
        <authorList>
            <person name="Li T."/>
            <person name="Hu X."/>
            <person name="Zhang T."/>
            <person name="Song X."/>
            <person name="Zhang H."/>
            <person name="Dai N."/>
            <person name="Sheng W."/>
            <person name="Hou X."/>
            <person name="Wei L."/>
        </authorList>
    </citation>
    <scope>NUCLEOTIDE SEQUENCE</scope>
    <source>
        <strain evidence="4">KEN8</strain>
        <tissue evidence="4">Leaf</tissue>
    </source>
</reference>
<dbReference type="Pfam" id="PF14389">
    <property type="entry name" value="Lzipper-MIP1"/>
    <property type="match status" value="1"/>
</dbReference>
<dbReference type="EMBL" id="JACGWM010000005">
    <property type="protein sequence ID" value="KAL0373003.1"/>
    <property type="molecule type" value="Genomic_DNA"/>
</dbReference>
<sequence>MSKRVKENNGLVVEEGKEKARRDSSACSTLSYAQHRRSQSASEKSLNLPRVGGSYCKRKDPNESADLVPSTSSCRATPLHKNSCSTKDDISNHRVSLEQDIEQLHLRLQQEKSMRVVLEKAIGRASSTLSPGHRHFAAQTKELIAEIELLEEEVATREQHVLSLYRSIFENCVSQPTSEHSSVVTSPAHAKSESRKHPSVISSAFCSSIKFRLRKLDSLVTVNDSAKRSFLQTKTRHASLLNAKGDMQFEKSCTDHVKEPIICKSSAPRTLKDHLHQCPSKLAEEMVRCMAAVYCWLQSTSSVKTEQNISSSTKSPSSAILPRWDVEKKDGSTKSTVEISWISTDKSNFSRASYVISNYRHL</sequence>
<evidence type="ECO:0000313" key="4">
    <source>
        <dbReference type="EMBL" id="KAL0373003.1"/>
    </source>
</evidence>
<organism evidence="4">
    <name type="scientific">Sesamum calycinum</name>
    <dbReference type="NCBI Taxonomy" id="2727403"/>
    <lineage>
        <taxon>Eukaryota</taxon>
        <taxon>Viridiplantae</taxon>
        <taxon>Streptophyta</taxon>
        <taxon>Embryophyta</taxon>
        <taxon>Tracheophyta</taxon>
        <taxon>Spermatophyta</taxon>
        <taxon>Magnoliopsida</taxon>
        <taxon>eudicotyledons</taxon>
        <taxon>Gunneridae</taxon>
        <taxon>Pentapetalae</taxon>
        <taxon>asterids</taxon>
        <taxon>lamiids</taxon>
        <taxon>Lamiales</taxon>
        <taxon>Pedaliaceae</taxon>
        <taxon>Sesamum</taxon>
    </lineage>
</organism>
<feature type="coiled-coil region" evidence="1">
    <location>
        <begin position="94"/>
        <end position="160"/>
    </location>
</feature>
<gene>
    <name evidence="4" type="ORF">Scaly_0981900</name>
</gene>
<dbReference type="InterPro" id="IPR025757">
    <property type="entry name" value="MIP1_Leuzipper"/>
</dbReference>
<dbReference type="AlphaFoldDB" id="A0AAW2QYU0"/>
<reference evidence="4" key="2">
    <citation type="journal article" date="2024" name="Plant">
        <title>Genomic evolution and insights into agronomic trait innovations of Sesamum species.</title>
        <authorList>
            <person name="Miao H."/>
            <person name="Wang L."/>
            <person name="Qu L."/>
            <person name="Liu H."/>
            <person name="Sun Y."/>
            <person name="Le M."/>
            <person name="Wang Q."/>
            <person name="Wei S."/>
            <person name="Zheng Y."/>
            <person name="Lin W."/>
            <person name="Duan Y."/>
            <person name="Cao H."/>
            <person name="Xiong S."/>
            <person name="Wang X."/>
            <person name="Wei L."/>
            <person name="Li C."/>
            <person name="Ma Q."/>
            <person name="Ju M."/>
            <person name="Zhao R."/>
            <person name="Li G."/>
            <person name="Mu C."/>
            <person name="Tian Q."/>
            <person name="Mei H."/>
            <person name="Zhang T."/>
            <person name="Gao T."/>
            <person name="Zhang H."/>
        </authorList>
    </citation>
    <scope>NUCLEOTIDE SEQUENCE</scope>
    <source>
        <strain evidence="4">KEN8</strain>
    </source>
</reference>
<dbReference type="PANTHER" id="PTHR23054">
    <property type="entry name" value="TERNARY COMPLEX FACTOR MIP1, LEUCINE-ZIPPER-RELATED"/>
    <property type="match status" value="1"/>
</dbReference>
<evidence type="ECO:0000259" key="3">
    <source>
        <dbReference type="Pfam" id="PF14389"/>
    </source>
</evidence>